<name>A0AA38Y0A4_9EURO</name>
<organism evidence="1 2">
    <name type="scientific">Knufia peltigerae</name>
    <dbReference type="NCBI Taxonomy" id="1002370"/>
    <lineage>
        <taxon>Eukaryota</taxon>
        <taxon>Fungi</taxon>
        <taxon>Dikarya</taxon>
        <taxon>Ascomycota</taxon>
        <taxon>Pezizomycotina</taxon>
        <taxon>Eurotiomycetes</taxon>
        <taxon>Chaetothyriomycetidae</taxon>
        <taxon>Chaetothyriales</taxon>
        <taxon>Trichomeriaceae</taxon>
        <taxon>Knufia</taxon>
    </lineage>
</organism>
<reference evidence="1" key="1">
    <citation type="submission" date="2022-10" db="EMBL/GenBank/DDBJ databases">
        <title>Culturing micro-colonial fungi from biological soil crusts in the Mojave desert and describing Neophaeococcomyces mojavensis, and introducing the new genera and species Taxawa tesnikishii.</title>
        <authorList>
            <person name="Kurbessoian T."/>
            <person name="Stajich J.E."/>
        </authorList>
    </citation>
    <scope>NUCLEOTIDE SEQUENCE</scope>
    <source>
        <strain evidence="1">TK_35</strain>
    </source>
</reference>
<evidence type="ECO:0000313" key="2">
    <source>
        <dbReference type="Proteomes" id="UP001172681"/>
    </source>
</evidence>
<dbReference type="AlphaFoldDB" id="A0AA38Y0A4"/>
<gene>
    <name evidence="1" type="ORF">H2204_008954</name>
</gene>
<accession>A0AA38Y0A4</accession>
<dbReference type="EMBL" id="JAPDRN010000068">
    <property type="protein sequence ID" value="KAJ9629165.1"/>
    <property type="molecule type" value="Genomic_DNA"/>
</dbReference>
<proteinExistence type="predicted"/>
<protein>
    <submittedName>
        <fullName evidence="1">Uncharacterized protein</fullName>
    </submittedName>
</protein>
<sequence>MTPSADGDMYSYTVGVDVQDSSPLFAKLPAETRIEIFSLALTADIDTSKPYRPDRFFYRPGYHSHTKINQALLLTCKRIYEEARLLPIAVNEHVFWLFNGPWISIGRRERYPARWDDYFHKLNADQKQAVQTVHIFAQQMYLESLTNIFGRHAFNFRTTCLHLTIRHFDWWSWESPPMSNDRLGICPWRESRTSCQQMLAEPLDPDVDYIKPRIGSLSTWGGQVCQIKGLKVLKIEFEIGIPKEQQLQMVIERAKTWKFPLAGADAVLVWTGTMEDFFWEGLQSVKGDFMPLREKPIAGDLPTRKYHVVTMTWVAVPSSRVGLFRIG</sequence>
<keyword evidence="2" id="KW-1185">Reference proteome</keyword>
<comment type="caution">
    <text evidence="1">The sequence shown here is derived from an EMBL/GenBank/DDBJ whole genome shotgun (WGS) entry which is preliminary data.</text>
</comment>
<dbReference type="Proteomes" id="UP001172681">
    <property type="component" value="Unassembled WGS sequence"/>
</dbReference>
<evidence type="ECO:0000313" key="1">
    <source>
        <dbReference type="EMBL" id="KAJ9629165.1"/>
    </source>
</evidence>